<evidence type="ECO:0000256" key="1">
    <source>
        <dbReference type="ARBA" id="ARBA00001933"/>
    </source>
</evidence>
<reference evidence="7" key="1">
    <citation type="submission" date="2021-04" db="EMBL/GenBank/DDBJ databases">
        <title>Pseudonocardia sp. nov., isolated from sandy soil of mangrove forest.</title>
        <authorList>
            <person name="Zan Z."/>
            <person name="Huang R."/>
            <person name="Liu W."/>
        </authorList>
    </citation>
    <scope>NUCLEOTIDE SEQUENCE</scope>
    <source>
        <strain evidence="7">S2-4</strain>
    </source>
</reference>
<dbReference type="Gene3D" id="3.40.640.10">
    <property type="entry name" value="Type I PLP-dependent aspartate aminotransferase-like (Major domain)"/>
    <property type="match status" value="1"/>
</dbReference>
<feature type="domain" description="Aminotransferase class I/classII large" evidence="6">
    <location>
        <begin position="33"/>
        <end position="371"/>
    </location>
</feature>
<dbReference type="PANTHER" id="PTHR43525:SF2">
    <property type="entry name" value="CYSTATHIONINE BETA-LYASE-RELATED"/>
    <property type="match status" value="1"/>
</dbReference>
<dbReference type="RefSeq" id="WP_252444740.1">
    <property type="nucleotide sequence ID" value="NZ_JAGSOV010000070.1"/>
</dbReference>
<keyword evidence="4" id="KW-0456">Lyase</keyword>
<dbReference type="GO" id="GO:0008483">
    <property type="term" value="F:transaminase activity"/>
    <property type="evidence" value="ECO:0007669"/>
    <property type="project" value="UniProtKB-KW"/>
</dbReference>
<dbReference type="EMBL" id="JAGSOV010000070">
    <property type="protein sequence ID" value="MCO1659761.1"/>
    <property type="molecule type" value="Genomic_DNA"/>
</dbReference>
<dbReference type="InterPro" id="IPR015421">
    <property type="entry name" value="PyrdxlP-dep_Trfase_major"/>
</dbReference>
<dbReference type="EC" id="4.4.1.13" evidence="2"/>
<evidence type="ECO:0000256" key="4">
    <source>
        <dbReference type="ARBA" id="ARBA00023239"/>
    </source>
</evidence>
<dbReference type="Gene3D" id="3.90.1150.10">
    <property type="entry name" value="Aspartate Aminotransferase, domain 1"/>
    <property type="match status" value="1"/>
</dbReference>
<keyword evidence="7" id="KW-0808">Transferase</keyword>
<dbReference type="InterPro" id="IPR015424">
    <property type="entry name" value="PyrdxlP-dep_Trfase"/>
</dbReference>
<keyword evidence="3" id="KW-0663">Pyridoxal phosphate</keyword>
<name>A0ABT1A9P1_9PSEU</name>
<protein>
    <recommendedName>
        <fullName evidence="2">cysteine-S-conjugate beta-lyase</fullName>
        <ecNumber evidence="2">4.4.1.13</ecNumber>
    </recommendedName>
</protein>
<comment type="cofactor">
    <cofactor evidence="1">
        <name>pyridoxal 5'-phosphate</name>
        <dbReference type="ChEBI" id="CHEBI:597326"/>
    </cofactor>
</comment>
<gene>
    <name evidence="7" type="ORF">KDL28_32295</name>
</gene>
<dbReference type="Pfam" id="PF00155">
    <property type="entry name" value="Aminotran_1_2"/>
    <property type="match status" value="1"/>
</dbReference>
<evidence type="ECO:0000256" key="2">
    <source>
        <dbReference type="ARBA" id="ARBA00012224"/>
    </source>
</evidence>
<keyword evidence="8" id="KW-1185">Reference proteome</keyword>
<evidence type="ECO:0000313" key="8">
    <source>
        <dbReference type="Proteomes" id="UP001165283"/>
    </source>
</evidence>
<sequence>MVETLHVPTAWTVSDLRRRRTKRWSVYASDVADMTVAEMDFPVAEPVLRAVRDAVERQCFGYPLPEASSPLPQVASAWFASQGLDVPATRVRQISDVIKPMILAIRHLSPPGTPVAVITPTYASFLGAVAAAGRERIEVAMTRGPLGYELDLDGIESALRAGARTVLLCNPSNPTGAVYPRAALVALSELAERHGARVVSDEVHGPIRYAGAHVPYATVSPAAAAHAITLTSVSKAWNVPGLRCALVAFTNDEDAARWDALPGPAKGGISPLGIEASVAALTEGRAWLDHVLGVLADNRRLVGEVLAAHGIEHIVLPPAATYLAWLDLREFAVGDDPAGFLRERAKVATTPGESHGAAGRGFVRLNFAGPAPILADALDRVAAALTGRTAR</sequence>
<dbReference type="CDD" id="cd00609">
    <property type="entry name" value="AAT_like"/>
    <property type="match status" value="1"/>
</dbReference>
<accession>A0ABT1A9P1</accession>
<organism evidence="7 8">
    <name type="scientific">Pseudonocardia humida</name>
    <dbReference type="NCBI Taxonomy" id="2800819"/>
    <lineage>
        <taxon>Bacteria</taxon>
        <taxon>Bacillati</taxon>
        <taxon>Actinomycetota</taxon>
        <taxon>Actinomycetes</taxon>
        <taxon>Pseudonocardiales</taxon>
        <taxon>Pseudonocardiaceae</taxon>
        <taxon>Pseudonocardia</taxon>
    </lineage>
</organism>
<evidence type="ECO:0000256" key="5">
    <source>
        <dbReference type="ARBA" id="ARBA00037974"/>
    </source>
</evidence>
<comment type="similarity">
    <text evidence="5">Belongs to the class-II pyridoxal-phosphate-dependent aminotransferase family. MalY/PatB cystathionine beta-lyase subfamily.</text>
</comment>
<evidence type="ECO:0000256" key="3">
    <source>
        <dbReference type="ARBA" id="ARBA00022898"/>
    </source>
</evidence>
<evidence type="ECO:0000259" key="6">
    <source>
        <dbReference type="Pfam" id="PF00155"/>
    </source>
</evidence>
<proteinExistence type="inferred from homology"/>
<keyword evidence="7" id="KW-0032">Aminotransferase</keyword>
<evidence type="ECO:0000313" key="7">
    <source>
        <dbReference type="EMBL" id="MCO1659761.1"/>
    </source>
</evidence>
<dbReference type="PANTHER" id="PTHR43525">
    <property type="entry name" value="PROTEIN MALY"/>
    <property type="match status" value="1"/>
</dbReference>
<dbReference type="InterPro" id="IPR004839">
    <property type="entry name" value="Aminotransferase_I/II_large"/>
</dbReference>
<dbReference type="SUPFAM" id="SSF53383">
    <property type="entry name" value="PLP-dependent transferases"/>
    <property type="match status" value="1"/>
</dbReference>
<comment type="caution">
    <text evidence="7">The sequence shown here is derived from an EMBL/GenBank/DDBJ whole genome shotgun (WGS) entry which is preliminary data.</text>
</comment>
<dbReference type="InterPro" id="IPR051798">
    <property type="entry name" value="Class-II_PLP-Dep_Aminotrans"/>
</dbReference>
<dbReference type="InterPro" id="IPR015422">
    <property type="entry name" value="PyrdxlP-dep_Trfase_small"/>
</dbReference>
<dbReference type="Proteomes" id="UP001165283">
    <property type="component" value="Unassembled WGS sequence"/>
</dbReference>